<evidence type="ECO:0000256" key="1">
    <source>
        <dbReference type="SAM" id="Phobius"/>
    </source>
</evidence>
<feature type="transmembrane region" description="Helical" evidence="1">
    <location>
        <begin position="36"/>
        <end position="60"/>
    </location>
</feature>
<keyword evidence="1" id="KW-0812">Transmembrane</keyword>
<reference evidence="2 3" key="1">
    <citation type="submission" date="2023-09" db="EMBL/GenBank/DDBJ databases">
        <authorList>
            <person name="Rey-Velasco X."/>
        </authorList>
    </citation>
    <scope>NUCLEOTIDE SEQUENCE [LARGE SCALE GENOMIC DNA]</scope>
    <source>
        <strain evidence="2 3">P117</strain>
    </source>
</reference>
<dbReference type="RefSeq" id="WP_311369868.1">
    <property type="nucleotide sequence ID" value="NZ_JAVRHX010000006.1"/>
</dbReference>
<sequence>MSNDVFEEAYEAPTAEGSATGNIDELLTPLLQTKPWVMLCSILGLISAGLIIIVAIFMMIGMSAIFGSDADGFAGGVGVGVGFLYLIFAAISAIPPYWLYKYANAIKQADTSRTLEDVTHALRYQKSFWKFVGIFVAIYLGFLVLGLVITIIGGLFSSL</sequence>
<organism evidence="2 3">
    <name type="scientific">Glaciecola petra</name>
    <dbReference type="NCBI Taxonomy" id="3075602"/>
    <lineage>
        <taxon>Bacteria</taxon>
        <taxon>Pseudomonadati</taxon>
        <taxon>Pseudomonadota</taxon>
        <taxon>Gammaproteobacteria</taxon>
        <taxon>Alteromonadales</taxon>
        <taxon>Alteromonadaceae</taxon>
        <taxon>Glaciecola</taxon>
    </lineage>
</organism>
<name>A0ABU2ZVB5_9ALTE</name>
<gene>
    <name evidence="2" type="ORF">RM552_15935</name>
</gene>
<comment type="caution">
    <text evidence="2">The sequence shown here is derived from an EMBL/GenBank/DDBJ whole genome shotgun (WGS) entry which is preliminary data.</text>
</comment>
<evidence type="ECO:0008006" key="4">
    <source>
        <dbReference type="Google" id="ProtNLM"/>
    </source>
</evidence>
<feature type="transmembrane region" description="Helical" evidence="1">
    <location>
        <begin position="131"/>
        <end position="156"/>
    </location>
</feature>
<keyword evidence="3" id="KW-1185">Reference proteome</keyword>
<feature type="transmembrane region" description="Helical" evidence="1">
    <location>
        <begin position="72"/>
        <end position="94"/>
    </location>
</feature>
<proteinExistence type="predicted"/>
<dbReference type="EMBL" id="JAVRHX010000006">
    <property type="protein sequence ID" value="MDT0596345.1"/>
    <property type="molecule type" value="Genomic_DNA"/>
</dbReference>
<evidence type="ECO:0000313" key="2">
    <source>
        <dbReference type="EMBL" id="MDT0596345.1"/>
    </source>
</evidence>
<evidence type="ECO:0000313" key="3">
    <source>
        <dbReference type="Proteomes" id="UP001253545"/>
    </source>
</evidence>
<accession>A0ABU2ZVB5</accession>
<keyword evidence="1" id="KW-0472">Membrane</keyword>
<dbReference type="Proteomes" id="UP001253545">
    <property type="component" value="Unassembled WGS sequence"/>
</dbReference>
<protein>
    <recommendedName>
        <fullName evidence="4">DUF5362 domain-containing protein</fullName>
    </recommendedName>
</protein>
<keyword evidence="1" id="KW-1133">Transmembrane helix</keyword>